<name>A0ABR4UKG9_9FLAO</name>
<dbReference type="Proteomes" id="UP000028719">
    <property type="component" value="Unassembled WGS sequence"/>
</dbReference>
<accession>A0ABR4UKG9</accession>
<gene>
    <name evidence="1" type="ORF">IW16_15075</name>
</gene>
<protein>
    <submittedName>
        <fullName evidence="1">Uncharacterized protein</fullName>
    </submittedName>
</protein>
<reference evidence="1 2" key="1">
    <citation type="submission" date="2014-07" db="EMBL/GenBank/DDBJ databases">
        <title>Genome of Chryseobacterium vrystaatense LMG 22846.</title>
        <authorList>
            <person name="Pipes S.E."/>
            <person name="Stropko S.J."/>
            <person name="Newman J.D."/>
        </authorList>
    </citation>
    <scope>NUCLEOTIDE SEQUENCE [LARGE SCALE GENOMIC DNA]</scope>
    <source>
        <strain evidence="1 2">LMG 22846</strain>
    </source>
</reference>
<keyword evidence="2" id="KW-1185">Reference proteome</keyword>
<evidence type="ECO:0000313" key="1">
    <source>
        <dbReference type="EMBL" id="KFF25330.1"/>
    </source>
</evidence>
<sequence length="439" mass="45729">MKYTGAASTVSYSQKMKYHLKKIPMKRIPFSIILTIFSSSLISAQMGINNTSPLSTLDITAKNATGISTNVDGILVPRVDRQRAQNMNSVPVSTMIYVNNIATGTQTDTAANIDATGYYYYNGTAWIKLNPINNIYTTDGTLGGIRTVTTNGNTVNFANGTTSVGVTTTATEGKFSAGSPTRGSITLSAGTNIVYTYVDDASAAQINSSGTSTKLSIGTTNASPLALKTNGTERLTLLSNGNVGIGTTTPSSAFELASGTANTSGLRFTNLSSSAPINTGQALGVDASGNVVTVANPSPTNVSVSSVNSTSEANFNVNDLAATIVSGTSQPITVPAGGKALFINFMLGVDYANNPLGSGTAYYEARLYIDGVATDCYMRTQEVGISTNASFTMSTIKFLAAGNHTIDVRMQRTFNNGTTSGANMLCTPISMSFNASYLN</sequence>
<organism evidence="1 2">
    <name type="scientific">Chryseobacterium vrystaatense</name>
    <dbReference type="NCBI Taxonomy" id="307480"/>
    <lineage>
        <taxon>Bacteria</taxon>
        <taxon>Pseudomonadati</taxon>
        <taxon>Bacteroidota</taxon>
        <taxon>Flavobacteriia</taxon>
        <taxon>Flavobacteriales</taxon>
        <taxon>Weeksellaceae</taxon>
        <taxon>Chryseobacterium group</taxon>
        <taxon>Chryseobacterium</taxon>
    </lineage>
</organism>
<proteinExistence type="predicted"/>
<dbReference type="EMBL" id="JPRI01000005">
    <property type="protein sequence ID" value="KFF25330.1"/>
    <property type="molecule type" value="Genomic_DNA"/>
</dbReference>
<comment type="caution">
    <text evidence="1">The sequence shown here is derived from an EMBL/GenBank/DDBJ whole genome shotgun (WGS) entry which is preliminary data.</text>
</comment>
<evidence type="ECO:0000313" key="2">
    <source>
        <dbReference type="Proteomes" id="UP000028719"/>
    </source>
</evidence>